<evidence type="ECO:0000256" key="2">
    <source>
        <dbReference type="ARBA" id="ARBA00022723"/>
    </source>
</evidence>
<evidence type="ECO:0000313" key="6">
    <source>
        <dbReference type="EMBL" id="MXR68773.1"/>
    </source>
</evidence>
<feature type="domain" description="CENP-V/GFA" evidence="5">
    <location>
        <begin position="15"/>
        <end position="131"/>
    </location>
</feature>
<comment type="similarity">
    <text evidence="1">Belongs to the Gfa family.</text>
</comment>
<keyword evidence="7" id="KW-1185">Reference proteome</keyword>
<reference evidence="6 7" key="1">
    <citation type="submission" date="2019-12" db="EMBL/GenBank/DDBJ databases">
        <title>Shewanella insulae sp. nov., isolated from a tidal flat.</title>
        <authorList>
            <person name="Yoon J.-H."/>
        </authorList>
    </citation>
    <scope>NUCLEOTIDE SEQUENCE [LARGE SCALE GENOMIC DNA]</scope>
    <source>
        <strain evidence="6 7">JBTF-M18</strain>
    </source>
</reference>
<gene>
    <name evidence="6" type="ORF">GNT65_08825</name>
</gene>
<dbReference type="EMBL" id="WRPA01000006">
    <property type="protein sequence ID" value="MXR68773.1"/>
    <property type="molecule type" value="Genomic_DNA"/>
</dbReference>
<dbReference type="GO" id="GO:0046872">
    <property type="term" value="F:metal ion binding"/>
    <property type="evidence" value="ECO:0007669"/>
    <property type="project" value="UniProtKB-KW"/>
</dbReference>
<keyword evidence="2" id="KW-0479">Metal-binding</keyword>
<dbReference type="GO" id="GO:0016846">
    <property type="term" value="F:carbon-sulfur lyase activity"/>
    <property type="evidence" value="ECO:0007669"/>
    <property type="project" value="InterPro"/>
</dbReference>
<dbReference type="InterPro" id="IPR006913">
    <property type="entry name" value="CENP-V/GFA"/>
</dbReference>
<accession>A0A6L7HXB6</accession>
<proteinExistence type="inferred from homology"/>
<evidence type="ECO:0000256" key="1">
    <source>
        <dbReference type="ARBA" id="ARBA00005495"/>
    </source>
</evidence>
<dbReference type="AlphaFoldDB" id="A0A6L7HXB6"/>
<organism evidence="6 7">
    <name type="scientific">Shewanella insulae</name>
    <dbReference type="NCBI Taxonomy" id="2681496"/>
    <lineage>
        <taxon>Bacteria</taxon>
        <taxon>Pseudomonadati</taxon>
        <taxon>Pseudomonadota</taxon>
        <taxon>Gammaproteobacteria</taxon>
        <taxon>Alteromonadales</taxon>
        <taxon>Shewanellaceae</taxon>
        <taxon>Shewanella</taxon>
    </lineage>
</organism>
<evidence type="ECO:0000256" key="4">
    <source>
        <dbReference type="ARBA" id="ARBA00023239"/>
    </source>
</evidence>
<sequence length="145" mass="16245">MNDERTNQNKLEVEFNGSCLCGGVTFTLAGRFDAFYLCHCSRCQKGTGSLHGANLFSNNLVLNWRRGEALLQTYQMPSSRHRRCFCKVCGSPMPYRLEALNLVVVPAGCLDVEVPIAPTARLFMAERANWAEKLQSVPGFERLPE</sequence>
<protein>
    <submittedName>
        <fullName evidence="6">Aldehyde-activating protein</fullName>
    </submittedName>
</protein>
<evidence type="ECO:0000259" key="5">
    <source>
        <dbReference type="PROSITE" id="PS51891"/>
    </source>
</evidence>
<dbReference type="Pfam" id="PF04828">
    <property type="entry name" value="GFA"/>
    <property type="match status" value="1"/>
</dbReference>
<name>A0A6L7HXB6_9GAMM</name>
<dbReference type="InterPro" id="IPR011057">
    <property type="entry name" value="Mss4-like_sf"/>
</dbReference>
<dbReference type="PANTHER" id="PTHR33337">
    <property type="entry name" value="GFA DOMAIN-CONTAINING PROTEIN"/>
    <property type="match status" value="1"/>
</dbReference>
<dbReference type="RefSeq" id="WP_160795345.1">
    <property type="nucleotide sequence ID" value="NZ_WRPA01000006.1"/>
</dbReference>
<dbReference type="Gene3D" id="3.90.1590.10">
    <property type="entry name" value="glutathione-dependent formaldehyde- activating enzyme (gfa)"/>
    <property type="match status" value="1"/>
</dbReference>
<evidence type="ECO:0000313" key="7">
    <source>
        <dbReference type="Proteomes" id="UP000474778"/>
    </source>
</evidence>
<evidence type="ECO:0000256" key="3">
    <source>
        <dbReference type="ARBA" id="ARBA00022833"/>
    </source>
</evidence>
<dbReference type="Proteomes" id="UP000474778">
    <property type="component" value="Unassembled WGS sequence"/>
</dbReference>
<dbReference type="PANTHER" id="PTHR33337:SF40">
    <property type="entry name" value="CENP-V_GFA DOMAIN-CONTAINING PROTEIN-RELATED"/>
    <property type="match status" value="1"/>
</dbReference>
<keyword evidence="4" id="KW-0456">Lyase</keyword>
<comment type="caution">
    <text evidence="6">The sequence shown here is derived from an EMBL/GenBank/DDBJ whole genome shotgun (WGS) entry which is preliminary data.</text>
</comment>
<dbReference type="SUPFAM" id="SSF51316">
    <property type="entry name" value="Mss4-like"/>
    <property type="match status" value="1"/>
</dbReference>
<keyword evidence="3" id="KW-0862">Zinc</keyword>
<dbReference type="PROSITE" id="PS51891">
    <property type="entry name" value="CENP_V_GFA"/>
    <property type="match status" value="1"/>
</dbReference>